<evidence type="ECO:0000256" key="2">
    <source>
        <dbReference type="ARBA" id="ARBA00022722"/>
    </source>
</evidence>
<dbReference type="Pfam" id="PF00929">
    <property type="entry name" value="RNase_T"/>
    <property type="match status" value="1"/>
</dbReference>
<dbReference type="EMBL" id="JAOTOJ010000019">
    <property type="protein sequence ID" value="KAK9390913.1"/>
    <property type="molecule type" value="Genomic_DNA"/>
</dbReference>
<dbReference type="SUPFAM" id="SSF53098">
    <property type="entry name" value="Ribonuclease H-like"/>
    <property type="match status" value="1"/>
</dbReference>
<dbReference type="CDD" id="cd06149">
    <property type="entry name" value="ISG20"/>
    <property type="match status" value="1"/>
</dbReference>
<sequence>MSDLLLNLDTTLPPPTPRSSAGGHRHQRFVKRRQFLERRGFLRQKQLPTQPPALPRRGASGGGCAGPARPKKKPPKVAGREGSRAPLEEGLPARLKTLPKERAAAGTLCPGSRTDGPSSAAASASKRMGGTAGKPNGTLCSRGDVSRVGPLDESKAGLPDVPVVAKPGKMVAIDCEMVGTGPGGRNSDLARCSVVSYYGDVMYDKYIRPLSPITNYRTRWSGIRQHHMRDAVPFKLAQREILKLLSGKIVIGHAIHNDFKALKYFHPKSLTRDTSKIPLLNRKAGFPENESASLKRLTKQLLHRDIQVGHNGHSSVEDARATMELYKVIEVEWERHLATSLPQDGPLGTTSGVTGSSPPTAVLLGVGASIGLSRPLLRGGLWKVKPGVALPVLKVGGSPAAGTPWHRSLQWQQLPGAPGALGGQGGPSGLRLQWLDFASQDALRTFIITAPLLISAHEQGKPTVLSVPGIPSSTCSPPPRGGGCESTAFRRRPLGSTGRGEGSPAFFEAAQWGRGGERWGGLAVETKLAVACVKAAVPASVSLPKEGAAFATTRVDSAWTVDRTETLQWGLPTANDGAKVSQTRTVGRRSQDEGKGTGQQLGLLGPVEGLWLLGTQRATAGSASLMGEVGEHIWQGQGGLEKGAPLMGVGRGSVNAGLACVAIPGNSRWRIEQNQLRLVVAKPFPREWRVHLTQRWIN</sequence>
<feature type="region of interest" description="Disordered" evidence="6">
    <location>
        <begin position="573"/>
        <end position="599"/>
    </location>
</feature>
<keyword evidence="4 8" id="KW-0269">Exonuclease</keyword>
<keyword evidence="5" id="KW-0539">Nucleus</keyword>
<gene>
    <name evidence="8" type="ORF">NXF25_018243</name>
</gene>
<dbReference type="InterPro" id="IPR037433">
    <property type="entry name" value="ISG20_DEDDh"/>
</dbReference>
<dbReference type="InterPro" id="IPR012337">
    <property type="entry name" value="RNaseH-like_sf"/>
</dbReference>
<feature type="compositionally biased region" description="Low complexity" evidence="6">
    <location>
        <begin position="1"/>
        <end position="11"/>
    </location>
</feature>
<dbReference type="GO" id="GO:0000175">
    <property type="term" value="F:3'-5'-RNA exonuclease activity"/>
    <property type="evidence" value="ECO:0007669"/>
    <property type="project" value="InterPro"/>
</dbReference>
<dbReference type="Proteomes" id="UP001474421">
    <property type="component" value="Unassembled WGS sequence"/>
</dbReference>
<dbReference type="PANTHER" id="PTHR12801">
    <property type="entry name" value="RNA EXONUCLEASE REXO1 / RECO3 FAMILY MEMBER-RELATED"/>
    <property type="match status" value="1"/>
</dbReference>
<reference evidence="8 9" key="1">
    <citation type="journal article" date="2024" name="Proc. Natl. Acad. Sci. U.S.A.">
        <title>The genetic regulatory architecture and epigenomic basis for age-related changes in rattlesnake venom.</title>
        <authorList>
            <person name="Hogan M.P."/>
            <person name="Holding M.L."/>
            <person name="Nystrom G.S."/>
            <person name="Colston T.J."/>
            <person name="Bartlett D.A."/>
            <person name="Mason A.J."/>
            <person name="Ellsworth S.A."/>
            <person name="Rautsaw R.M."/>
            <person name="Lawrence K.C."/>
            <person name="Strickland J.L."/>
            <person name="He B."/>
            <person name="Fraser P."/>
            <person name="Margres M.J."/>
            <person name="Gilbert D.M."/>
            <person name="Gibbs H.L."/>
            <person name="Parkinson C.L."/>
            <person name="Rokyta D.R."/>
        </authorList>
    </citation>
    <scope>NUCLEOTIDE SEQUENCE [LARGE SCALE GENOMIC DNA]</scope>
    <source>
        <strain evidence="8">DRR0105</strain>
    </source>
</reference>
<protein>
    <submittedName>
        <fullName evidence="8">Interferon-stimulated 20 kDa exonuclease-like 2</fullName>
    </submittedName>
</protein>
<feature type="compositionally biased region" description="Basic residues" evidence="6">
    <location>
        <begin position="23"/>
        <end position="33"/>
    </location>
</feature>
<dbReference type="PANTHER" id="PTHR12801:SF78">
    <property type="entry name" value="INTERFERON-STIMULATED 20 KDA EXONUCLEASE-LIKE 2"/>
    <property type="match status" value="1"/>
</dbReference>
<evidence type="ECO:0000313" key="9">
    <source>
        <dbReference type="Proteomes" id="UP001474421"/>
    </source>
</evidence>
<evidence type="ECO:0000259" key="7">
    <source>
        <dbReference type="SMART" id="SM00479"/>
    </source>
</evidence>
<keyword evidence="9" id="KW-1185">Reference proteome</keyword>
<dbReference type="Gene3D" id="3.30.420.10">
    <property type="entry name" value="Ribonuclease H-like superfamily/Ribonuclease H"/>
    <property type="match status" value="1"/>
</dbReference>
<evidence type="ECO:0000256" key="6">
    <source>
        <dbReference type="SAM" id="MobiDB-lite"/>
    </source>
</evidence>
<evidence type="ECO:0000256" key="1">
    <source>
        <dbReference type="ARBA" id="ARBA00004123"/>
    </source>
</evidence>
<evidence type="ECO:0000313" key="8">
    <source>
        <dbReference type="EMBL" id="KAK9390913.1"/>
    </source>
</evidence>
<evidence type="ECO:0000256" key="4">
    <source>
        <dbReference type="ARBA" id="ARBA00022839"/>
    </source>
</evidence>
<dbReference type="GO" id="GO:0003676">
    <property type="term" value="F:nucleic acid binding"/>
    <property type="evidence" value="ECO:0007669"/>
    <property type="project" value="InterPro"/>
</dbReference>
<dbReference type="InterPro" id="IPR047021">
    <property type="entry name" value="REXO1/3/4-like"/>
</dbReference>
<dbReference type="InterPro" id="IPR036397">
    <property type="entry name" value="RNaseH_sf"/>
</dbReference>
<comment type="caution">
    <text evidence="8">The sequence shown here is derived from an EMBL/GenBank/DDBJ whole genome shotgun (WGS) entry which is preliminary data.</text>
</comment>
<evidence type="ECO:0000256" key="5">
    <source>
        <dbReference type="ARBA" id="ARBA00023242"/>
    </source>
</evidence>
<accession>A0AAW1AL67</accession>
<evidence type="ECO:0000256" key="3">
    <source>
        <dbReference type="ARBA" id="ARBA00022801"/>
    </source>
</evidence>
<dbReference type="InterPro" id="IPR013520">
    <property type="entry name" value="Ribonucl_H"/>
</dbReference>
<dbReference type="SMART" id="SM00479">
    <property type="entry name" value="EXOIII"/>
    <property type="match status" value="1"/>
</dbReference>
<dbReference type="GO" id="GO:0005730">
    <property type="term" value="C:nucleolus"/>
    <property type="evidence" value="ECO:0007669"/>
    <property type="project" value="UniProtKB-ARBA"/>
</dbReference>
<name>A0AAW1AL67_CROAD</name>
<feature type="compositionally biased region" description="Basic and acidic residues" evidence="6">
    <location>
        <begin position="78"/>
        <end position="87"/>
    </location>
</feature>
<comment type="subcellular location">
    <subcellularLocation>
        <location evidence="1">Nucleus</location>
    </subcellularLocation>
</comment>
<dbReference type="AlphaFoldDB" id="A0AAW1AL67"/>
<feature type="region of interest" description="Disordered" evidence="6">
    <location>
        <begin position="106"/>
        <end position="154"/>
    </location>
</feature>
<organism evidence="8 9">
    <name type="scientific">Crotalus adamanteus</name>
    <name type="common">Eastern diamondback rattlesnake</name>
    <dbReference type="NCBI Taxonomy" id="8729"/>
    <lineage>
        <taxon>Eukaryota</taxon>
        <taxon>Metazoa</taxon>
        <taxon>Chordata</taxon>
        <taxon>Craniata</taxon>
        <taxon>Vertebrata</taxon>
        <taxon>Euteleostomi</taxon>
        <taxon>Lepidosauria</taxon>
        <taxon>Squamata</taxon>
        <taxon>Bifurcata</taxon>
        <taxon>Unidentata</taxon>
        <taxon>Episquamata</taxon>
        <taxon>Toxicofera</taxon>
        <taxon>Serpentes</taxon>
        <taxon>Colubroidea</taxon>
        <taxon>Viperidae</taxon>
        <taxon>Crotalinae</taxon>
        <taxon>Crotalus</taxon>
    </lineage>
</organism>
<keyword evidence="2" id="KW-0540">Nuclease</keyword>
<dbReference type="FunFam" id="3.30.420.10:FF:000007">
    <property type="entry name" value="Interferon-stimulated exonuclease gene 20"/>
    <property type="match status" value="1"/>
</dbReference>
<feature type="domain" description="Exonuclease" evidence="7">
    <location>
        <begin position="169"/>
        <end position="335"/>
    </location>
</feature>
<proteinExistence type="predicted"/>
<feature type="region of interest" description="Disordered" evidence="6">
    <location>
        <begin position="1"/>
        <end position="94"/>
    </location>
</feature>
<keyword evidence="3" id="KW-0378">Hydrolase</keyword>